<name>A0ABU7CKT7_9TELE</name>
<protein>
    <submittedName>
        <fullName evidence="1">Uncharacterized protein</fullName>
    </submittedName>
</protein>
<gene>
    <name evidence="1" type="ORF">ATANTOWER_015251</name>
</gene>
<sequence>MGTSRIGSESNVYVSVCVCVRRELIIAHQAWLPPALLLTVLLSITATSGSHFHVKKSFCFPLLLTLLFLQHLIANPNFSSSQCSLSFLPCSSTNAERKSLLKMRFYAFPNISLPLSAAN</sequence>
<proteinExistence type="predicted"/>
<comment type="caution">
    <text evidence="1">The sequence shown here is derived from an EMBL/GenBank/DDBJ whole genome shotgun (WGS) entry which is preliminary data.</text>
</comment>
<accession>A0ABU7CKT7</accession>
<organism evidence="1 2">
    <name type="scientific">Ataeniobius toweri</name>
    <dbReference type="NCBI Taxonomy" id="208326"/>
    <lineage>
        <taxon>Eukaryota</taxon>
        <taxon>Metazoa</taxon>
        <taxon>Chordata</taxon>
        <taxon>Craniata</taxon>
        <taxon>Vertebrata</taxon>
        <taxon>Euteleostomi</taxon>
        <taxon>Actinopterygii</taxon>
        <taxon>Neopterygii</taxon>
        <taxon>Teleostei</taxon>
        <taxon>Neoteleostei</taxon>
        <taxon>Acanthomorphata</taxon>
        <taxon>Ovalentaria</taxon>
        <taxon>Atherinomorphae</taxon>
        <taxon>Cyprinodontiformes</taxon>
        <taxon>Goodeidae</taxon>
        <taxon>Ataeniobius</taxon>
    </lineage>
</organism>
<evidence type="ECO:0000313" key="2">
    <source>
        <dbReference type="Proteomes" id="UP001345963"/>
    </source>
</evidence>
<dbReference type="EMBL" id="JAHUTI010091675">
    <property type="protein sequence ID" value="MED6262149.1"/>
    <property type="molecule type" value="Genomic_DNA"/>
</dbReference>
<dbReference type="Proteomes" id="UP001345963">
    <property type="component" value="Unassembled WGS sequence"/>
</dbReference>
<evidence type="ECO:0000313" key="1">
    <source>
        <dbReference type="EMBL" id="MED6262149.1"/>
    </source>
</evidence>
<reference evidence="1 2" key="1">
    <citation type="submission" date="2021-07" db="EMBL/GenBank/DDBJ databases">
        <authorList>
            <person name="Palmer J.M."/>
        </authorList>
    </citation>
    <scope>NUCLEOTIDE SEQUENCE [LARGE SCALE GENOMIC DNA]</scope>
    <source>
        <strain evidence="1 2">AT_MEX2019</strain>
        <tissue evidence="1">Muscle</tissue>
    </source>
</reference>
<keyword evidence="2" id="KW-1185">Reference proteome</keyword>